<protein>
    <submittedName>
        <fullName evidence="2">Uncharacterized protein</fullName>
    </submittedName>
</protein>
<proteinExistence type="predicted"/>
<feature type="compositionally biased region" description="Polar residues" evidence="1">
    <location>
        <begin position="1"/>
        <end position="20"/>
    </location>
</feature>
<sequence>MSRSRSNEPTTYHRTQNDSVAMQICEGGRRGGVAARGEGSHSTLPSKRDSNIPSHRCFLLSEDEDSDWDPYPPSPPLSPKTVVIEPRSRYSQRTTALHQYGSAKRRPGWKPSLKEELLRRTSMDAAMGHSEPRASIQMGRNRSKTTRLDYTAEEGVEIQRPQRRRGSTLLHPSSPIIGPAILHADAPPTDIQPPPQYHPCFENSPKTLLRKGSSLLHPSPPLSDAESEASMRIAQLKTVLSFPPRKQW</sequence>
<dbReference type="AlphaFoldDB" id="M2UH98"/>
<evidence type="ECO:0000256" key="1">
    <source>
        <dbReference type="SAM" id="MobiDB-lite"/>
    </source>
</evidence>
<feature type="region of interest" description="Disordered" evidence="1">
    <location>
        <begin position="210"/>
        <end position="229"/>
    </location>
</feature>
<dbReference type="OrthoDB" id="3680878at2759"/>
<evidence type="ECO:0000313" key="2">
    <source>
        <dbReference type="EMBL" id="EMD87338.1"/>
    </source>
</evidence>
<feature type="region of interest" description="Disordered" evidence="1">
    <location>
        <begin position="1"/>
        <end position="81"/>
    </location>
</feature>
<evidence type="ECO:0000313" key="3">
    <source>
        <dbReference type="Proteomes" id="UP000016936"/>
    </source>
</evidence>
<organism evidence="2 3">
    <name type="scientific">Cochliobolus heterostrophus (strain C5 / ATCC 48332 / race O)</name>
    <name type="common">Southern corn leaf blight fungus</name>
    <name type="synonym">Bipolaris maydis</name>
    <dbReference type="NCBI Taxonomy" id="701091"/>
    <lineage>
        <taxon>Eukaryota</taxon>
        <taxon>Fungi</taxon>
        <taxon>Dikarya</taxon>
        <taxon>Ascomycota</taxon>
        <taxon>Pezizomycotina</taxon>
        <taxon>Dothideomycetes</taxon>
        <taxon>Pleosporomycetidae</taxon>
        <taxon>Pleosporales</taxon>
        <taxon>Pleosporineae</taxon>
        <taxon>Pleosporaceae</taxon>
        <taxon>Bipolaris</taxon>
    </lineage>
</organism>
<dbReference type="OMA" id="WKPSLKE"/>
<reference evidence="2 3" key="1">
    <citation type="journal article" date="2012" name="PLoS Pathog.">
        <title>Diverse lifestyles and strategies of plant pathogenesis encoded in the genomes of eighteen Dothideomycetes fungi.</title>
        <authorList>
            <person name="Ohm R.A."/>
            <person name="Feau N."/>
            <person name="Henrissat B."/>
            <person name="Schoch C.L."/>
            <person name="Horwitz B.A."/>
            <person name="Barry K.W."/>
            <person name="Condon B.J."/>
            <person name="Copeland A.C."/>
            <person name="Dhillon B."/>
            <person name="Glaser F."/>
            <person name="Hesse C.N."/>
            <person name="Kosti I."/>
            <person name="LaButti K."/>
            <person name="Lindquist E.A."/>
            <person name="Lucas S."/>
            <person name="Salamov A.A."/>
            <person name="Bradshaw R.E."/>
            <person name="Ciuffetti L."/>
            <person name="Hamelin R.C."/>
            <person name="Kema G.H.J."/>
            <person name="Lawrence C."/>
            <person name="Scott J.A."/>
            <person name="Spatafora J.W."/>
            <person name="Turgeon B.G."/>
            <person name="de Wit P.J.G.M."/>
            <person name="Zhong S."/>
            <person name="Goodwin S.B."/>
            <person name="Grigoriev I.V."/>
        </authorList>
    </citation>
    <scope>NUCLEOTIDE SEQUENCE [LARGE SCALE GENOMIC DNA]</scope>
    <source>
        <strain evidence="3">C5 / ATCC 48332 / race O</strain>
    </source>
</reference>
<reference evidence="3" key="2">
    <citation type="journal article" date="2013" name="PLoS Genet.">
        <title>Comparative genome structure, secondary metabolite, and effector coding capacity across Cochliobolus pathogens.</title>
        <authorList>
            <person name="Condon B.J."/>
            <person name="Leng Y."/>
            <person name="Wu D."/>
            <person name="Bushley K.E."/>
            <person name="Ohm R.A."/>
            <person name="Otillar R."/>
            <person name="Martin J."/>
            <person name="Schackwitz W."/>
            <person name="Grimwood J."/>
            <person name="MohdZainudin N."/>
            <person name="Xue C."/>
            <person name="Wang R."/>
            <person name="Manning V.A."/>
            <person name="Dhillon B."/>
            <person name="Tu Z.J."/>
            <person name="Steffenson B.J."/>
            <person name="Salamov A."/>
            <person name="Sun H."/>
            <person name="Lowry S."/>
            <person name="LaButti K."/>
            <person name="Han J."/>
            <person name="Copeland A."/>
            <person name="Lindquist E."/>
            <person name="Barry K."/>
            <person name="Schmutz J."/>
            <person name="Baker S.E."/>
            <person name="Ciuffetti L.M."/>
            <person name="Grigoriev I.V."/>
            <person name="Zhong S."/>
            <person name="Turgeon B.G."/>
        </authorList>
    </citation>
    <scope>NUCLEOTIDE SEQUENCE [LARGE SCALE GENOMIC DNA]</scope>
    <source>
        <strain evidence="3">C5 / ATCC 48332 / race O</strain>
    </source>
</reference>
<dbReference type="HOGENOM" id="CLU_1120080_0_0_1"/>
<dbReference type="Proteomes" id="UP000016936">
    <property type="component" value="Unassembled WGS sequence"/>
</dbReference>
<gene>
    <name evidence="2" type="ORF">COCHEDRAFT_1033771</name>
</gene>
<feature type="region of interest" description="Disordered" evidence="1">
    <location>
        <begin position="90"/>
        <end position="109"/>
    </location>
</feature>
<dbReference type="EMBL" id="KB445582">
    <property type="protein sequence ID" value="EMD87338.1"/>
    <property type="molecule type" value="Genomic_DNA"/>
</dbReference>
<name>M2UH98_COCH5</name>
<keyword evidence="3" id="KW-1185">Reference proteome</keyword>
<accession>M2UH98</accession>